<name>A0A9P0FD23_BRAAE</name>
<dbReference type="FunFam" id="3.40.50.2000:FF:000050">
    <property type="entry name" value="UDP-glucuronosyltransferase"/>
    <property type="match status" value="1"/>
</dbReference>
<sequence>MKPFLVVLIILKLCYSAKILGVISFPSYSHQMFYRPLWRELSLRGHQVTIITTDPMNDTSLTNLTEINTHVTYEALARHNILDAAAEASLGAAVSLLGGLLQDLTKTHFNVPEVRKLINSDAEFDLVMFETQIFAAPIVYSWRFKCPSIGVTSFDAAMEYHYNLGNLVHPVVNPDFNLYVKNTSHMSYFERVKSTVYSVLLNYYMYNYYYPIQEDVLRGFFGSTMPSLWEMTKNVSMLFIGTHPVLHDVRPINPHTITLSTIYLKPKKPLPTSIQQYLEESQNGVIYFSLGTNVKDNVFNSEKKNAILEAFAELPYNVLMKAHWVNIRIPKNVRMEKWLPQHDILRHKNVKLFITQGGINSLTESLSSGVPVLIIPFFGDQLTNTQKAIKMGYGLKLDKNLITTENVKEKVTTLIKNPKYRERADELGKILLDQPISDLDKAVYWVEYVIRYKGAHHLRSNATDLPLYQYYLLDVLMLFLAITIVLLVFMYRPLKMLLRYLRKVIVIACKKFFLWYNNRKFVTPKGVKIV</sequence>
<comment type="subcellular location">
    <subcellularLocation>
        <location evidence="5">Membrane</location>
        <topology evidence="5">Single-pass membrane protein</topology>
    </subcellularLocation>
</comment>
<evidence type="ECO:0000256" key="5">
    <source>
        <dbReference type="RuleBase" id="RU362059"/>
    </source>
</evidence>
<comment type="similarity">
    <text evidence="1 4">Belongs to the UDP-glycosyltransferase family.</text>
</comment>
<organism evidence="6 7">
    <name type="scientific">Brassicogethes aeneus</name>
    <name type="common">Rape pollen beetle</name>
    <name type="synonym">Meligethes aeneus</name>
    <dbReference type="NCBI Taxonomy" id="1431903"/>
    <lineage>
        <taxon>Eukaryota</taxon>
        <taxon>Metazoa</taxon>
        <taxon>Ecdysozoa</taxon>
        <taxon>Arthropoda</taxon>
        <taxon>Hexapoda</taxon>
        <taxon>Insecta</taxon>
        <taxon>Pterygota</taxon>
        <taxon>Neoptera</taxon>
        <taxon>Endopterygota</taxon>
        <taxon>Coleoptera</taxon>
        <taxon>Polyphaga</taxon>
        <taxon>Cucujiformia</taxon>
        <taxon>Nitidulidae</taxon>
        <taxon>Meligethinae</taxon>
        <taxon>Brassicogethes</taxon>
    </lineage>
</organism>
<dbReference type="AlphaFoldDB" id="A0A9P0FD23"/>
<dbReference type="EC" id="2.4.1.17" evidence="5"/>
<accession>A0A9P0FD23</accession>
<keyword evidence="2 4" id="KW-0328">Glycosyltransferase</keyword>
<reference evidence="6" key="1">
    <citation type="submission" date="2021-12" db="EMBL/GenBank/DDBJ databases">
        <authorList>
            <person name="King R."/>
        </authorList>
    </citation>
    <scope>NUCLEOTIDE SEQUENCE</scope>
</reference>
<comment type="catalytic activity">
    <reaction evidence="5">
        <text>glucuronate acceptor + UDP-alpha-D-glucuronate = acceptor beta-D-glucuronoside + UDP + H(+)</text>
        <dbReference type="Rhea" id="RHEA:21032"/>
        <dbReference type="ChEBI" id="CHEBI:15378"/>
        <dbReference type="ChEBI" id="CHEBI:58052"/>
        <dbReference type="ChEBI" id="CHEBI:58223"/>
        <dbReference type="ChEBI" id="CHEBI:132367"/>
        <dbReference type="ChEBI" id="CHEBI:132368"/>
        <dbReference type="EC" id="2.4.1.17"/>
    </reaction>
</comment>
<evidence type="ECO:0000313" key="7">
    <source>
        <dbReference type="Proteomes" id="UP001154078"/>
    </source>
</evidence>
<dbReference type="CDD" id="cd03784">
    <property type="entry name" value="GT1_Gtf-like"/>
    <property type="match status" value="1"/>
</dbReference>
<feature type="signal peptide" evidence="5">
    <location>
        <begin position="1"/>
        <end position="16"/>
    </location>
</feature>
<dbReference type="Gene3D" id="3.40.50.2000">
    <property type="entry name" value="Glycogen Phosphorylase B"/>
    <property type="match status" value="2"/>
</dbReference>
<evidence type="ECO:0000256" key="2">
    <source>
        <dbReference type="ARBA" id="ARBA00022676"/>
    </source>
</evidence>
<dbReference type="Pfam" id="PF00201">
    <property type="entry name" value="UDPGT"/>
    <property type="match status" value="1"/>
</dbReference>
<evidence type="ECO:0000256" key="1">
    <source>
        <dbReference type="ARBA" id="ARBA00009995"/>
    </source>
</evidence>
<keyword evidence="5" id="KW-0732">Signal</keyword>
<feature type="transmembrane region" description="Helical" evidence="5">
    <location>
        <begin position="468"/>
        <end position="491"/>
    </location>
</feature>
<protein>
    <recommendedName>
        <fullName evidence="5">UDP-glucuronosyltransferase</fullName>
        <ecNumber evidence="5">2.4.1.17</ecNumber>
    </recommendedName>
</protein>
<dbReference type="InterPro" id="IPR035595">
    <property type="entry name" value="UDP_glycos_trans_CS"/>
</dbReference>
<evidence type="ECO:0000313" key="6">
    <source>
        <dbReference type="EMBL" id="CAH0547838.1"/>
    </source>
</evidence>
<dbReference type="PANTHER" id="PTHR48043:SF159">
    <property type="entry name" value="EG:EG0003.4 PROTEIN-RELATED"/>
    <property type="match status" value="1"/>
</dbReference>
<keyword evidence="5" id="KW-0472">Membrane</keyword>
<keyword evidence="7" id="KW-1185">Reference proteome</keyword>
<gene>
    <name evidence="6" type="ORF">MELIAE_LOCUS1746</name>
</gene>
<keyword evidence="5" id="KW-0812">Transmembrane</keyword>
<dbReference type="PROSITE" id="PS00375">
    <property type="entry name" value="UDPGT"/>
    <property type="match status" value="1"/>
</dbReference>
<dbReference type="EMBL" id="OV121132">
    <property type="protein sequence ID" value="CAH0547838.1"/>
    <property type="molecule type" value="Genomic_DNA"/>
</dbReference>
<dbReference type="OrthoDB" id="5835829at2759"/>
<proteinExistence type="inferred from homology"/>
<dbReference type="InterPro" id="IPR050271">
    <property type="entry name" value="UDP-glycosyltransferase"/>
</dbReference>
<keyword evidence="3 4" id="KW-0808">Transferase</keyword>
<evidence type="ECO:0000256" key="3">
    <source>
        <dbReference type="ARBA" id="ARBA00022679"/>
    </source>
</evidence>
<dbReference type="GO" id="GO:0015020">
    <property type="term" value="F:glucuronosyltransferase activity"/>
    <property type="evidence" value="ECO:0007669"/>
    <property type="project" value="UniProtKB-EC"/>
</dbReference>
<dbReference type="PANTHER" id="PTHR48043">
    <property type="entry name" value="EG:EG0003.4 PROTEIN-RELATED"/>
    <property type="match status" value="1"/>
</dbReference>
<feature type="chain" id="PRO_5040541825" description="UDP-glucuronosyltransferase" evidence="5">
    <location>
        <begin position="17"/>
        <end position="530"/>
    </location>
</feature>
<dbReference type="InterPro" id="IPR002213">
    <property type="entry name" value="UDP_glucos_trans"/>
</dbReference>
<dbReference type="SUPFAM" id="SSF53756">
    <property type="entry name" value="UDP-Glycosyltransferase/glycogen phosphorylase"/>
    <property type="match status" value="1"/>
</dbReference>
<keyword evidence="5" id="KW-1133">Transmembrane helix</keyword>
<dbReference type="Proteomes" id="UP001154078">
    <property type="component" value="Chromosome 1"/>
</dbReference>
<dbReference type="GO" id="GO:0016020">
    <property type="term" value="C:membrane"/>
    <property type="evidence" value="ECO:0007669"/>
    <property type="project" value="UniProtKB-SubCell"/>
</dbReference>
<evidence type="ECO:0000256" key="4">
    <source>
        <dbReference type="RuleBase" id="RU003718"/>
    </source>
</evidence>